<protein>
    <submittedName>
        <fullName evidence="1">DUF2150 family protein</fullName>
    </submittedName>
</protein>
<proteinExistence type="predicted"/>
<dbReference type="PIRSF" id="PIRSF022079">
    <property type="entry name" value="UCP022079"/>
    <property type="match status" value="1"/>
</dbReference>
<dbReference type="Pfam" id="PF09920">
    <property type="entry name" value="DUF2150"/>
    <property type="match status" value="1"/>
</dbReference>
<evidence type="ECO:0000313" key="1">
    <source>
        <dbReference type="EMBL" id="MRX22011.1"/>
    </source>
</evidence>
<gene>
    <name evidence="1" type="ORF">GJR96_08585</name>
</gene>
<keyword evidence="2" id="KW-1185">Reference proteome</keyword>
<name>A0A6A8GGT0_9EURY</name>
<dbReference type="RefSeq" id="WP_151162564.1">
    <property type="nucleotide sequence ID" value="NZ_WKJO01000001.1"/>
</dbReference>
<evidence type="ECO:0000313" key="2">
    <source>
        <dbReference type="Proteomes" id="UP000439022"/>
    </source>
</evidence>
<dbReference type="InterPro" id="IPR014518">
    <property type="entry name" value="UCP022079"/>
</dbReference>
<sequence>MTEAEERYYSPERWQNWLTRVEEEDLDLESEETGRLLMNIQNDAAIAIAKILAAYDDGTLDQEEALDELATVHDIVMAEAEFESENEEGEILIGSVQTSLTCAFFTAEEYLVAGPADLEDDLEAYVLAAADAEKADDLDAALGYIVQMGTNVVAGEELDITVLDDIEFGLVTEWVDGIESLQSGLSEPEVVEEEEEN</sequence>
<dbReference type="EMBL" id="WKJO01000001">
    <property type="protein sequence ID" value="MRX22011.1"/>
    <property type="molecule type" value="Genomic_DNA"/>
</dbReference>
<organism evidence="1 2">
    <name type="scientific">Haloferax litoreum</name>
    <dbReference type="NCBI Taxonomy" id="2666140"/>
    <lineage>
        <taxon>Archaea</taxon>
        <taxon>Methanobacteriati</taxon>
        <taxon>Methanobacteriota</taxon>
        <taxon>Stenosarchaea group</taxon>
        <taxon>Halobacteria</taxon>
        <taxon>Halobacteriales</taxon>
        <taxon>Haloferacaceae</taxon>
        <taxon>Haloferax</taxon>
    </lineage>
</organism>
<dbReference type="AlphaFoldDB" id="A0A6A8GGT0"/>
<dbReference type="Proteomes" id="UP000439022">
    <property type="component" value="Unassembled WGS sequence"/>
</dbReference>
<reference evidence="1 2" key="1">
    <citation type="submission" date="2019-11" db="EMBL/GenBank/DDBJ databases">
        <title>Whole genome sequence of Haloferax sp. MBLA0076.</title>
        <authorList>
            <person name="Seo M.-J."/>
            <person name="Cho E.-S."/>
        </authorList>
    </citation>
    <scope>NUCLEOTIDE SEQUENCE [LARGE SCALE GENOMIC DNA]</scope>
    <source>
        <strain evidence="1 2">MBLA0076</strain>
    </source>
</reference>
<accession>A0A6A8GGT0</accession>
<comment type="caution">
    <text evidence="1">The sequence shown here is derived from an EMBL/GenBank/DDBJ whole genome shotgun (WGS) entry which is preliminary data.</text>
</comment>